<keyword evidence="2" id="KW-0645">Protease</keyword>
<keyword evidence="3" id="KW-0378">Hydrolase</keyword>
<evidence type="ECO:0000313" key="8">
    <source>
        <dbReference type="EMBL" id="MDB6262402.1"/>
    </source>
</evidence>
<dbReference type="EMBL" id="JAOTGU010000010">
    <property type="protein sequence ID" value="MDB6262402.1"/>
    <property type="molecule type" value="Genomic_DNA"/>
</dbReference>
<protein>
    <submittedName>
        <fullName evidence="8">Phage tail tip lysozyme</fullName>
    </submittedName>
</protein>
<dbReference type="Pfam" id="PF18013">
    <property type="entry name" value="Phage_lysozyme2"/>
    <property type="match status" value="1"/>
</dbReference>
<dbReference type="GO" id="GO:0008234">
    <property type="term" value="F:cysteine-type peptidase activity"/>
    <property type="evidence" value="ECO:0007669"/>
    <property type="project" value="UniProtKB-KW"/>
</dbReference>
<dbReference type="GO" id="GO:0006508">
    <property type="term" value="P:proteolysis"/>
    <property type="evidence" value="ECO:0007669"/>
    <property type="project" value="UniProtKB-KW"/>
</dbReference>
<dbReference type="Pfam" id="PF00877">
    <property type="entry name" value="NLPC_P60"/>
    <property type="match status" value="1"/>
</dbReference>
<dbReference type="InterPro" id="IPR041219">
    <property type="entry name" value="Phage_lysozyme2"/>
</dbReference>
<accession>A0A9X3WAR5</accession>
<organism evidence="8 9">
    <name type="scientific">Lactobacillus amylovorus</name>
    <dbReference type="NCBI Taxonomy" id="1604"/>
    <lineage>
        <taxon>Bacteria</taxon>
        <taxon>Bacillati</taxon>
        <taxon>Bacillota</taxon>
        <taxon>Bacilli</taxon>
        <taxon>Lactobacillales</taxon>
        <taxon>Lactobacillaceae</taxon>
        <taxon>Lactobacillus</taxon>
    </lineage>
</organism>
<evidence type="ECO:0000256" key="5">
    <source>
        <dbReference type="SAM" id="Phobius"/>
    </source>
</evidence>
<keyword evidence="4" id="KW-0788">Thiol protease</keyword>
<dbReference type="Proteomes" id="UP001143700">
    <property type="component" value="Unassembled WGS sequence"/>
</dbReference>
<gene>
    <name evidence="8" type="ORF">ODV15_07555</name>
</gene>
<name>A0A9X3WAR5_LACAM</name>
<dbReference type="InterPro" id="IPR000064">
    <property type="entry name" value="NLP_P60_dom"/>
</dbReference>
<keyword evidence="5" id="KW-0472">Membrane</keyword>
<evidence type="ECO:0000259" key="6">
    <source>
        <dbReference type="Pfam" id="PF00877"/>
    </source>
</evidence>
<comment type="caution">
    <text evidence="8">The sequence shown here is derived from an EMBL/GenBank/DDBJ whole genome shotgun (WGS) entry which is preliminary data.</text>
</comment>
<feature type="domain" description="Phage tail lysozyme" evidence="7">
    <location>
        <begin position="62"/>
        <end position="212"/>
    </location>
</feature>
<dbReference type="AlphaFoldDB" id="A0A9X3WAR5"/>
<evidence type="ECO:0000256" key="4">
    <source>
        <dbReference type="ARBA" id="ARBA00022807"/>
    </source>
</evidence>
<reference evidence="8" key="1">
    <citation type="journal article" date="2022" name="Microorganisms">
        <title>Antibiotic Susceptibility, Resistance Gene Determinants and Corresponding Genomic Regions in Lactobacillus amylovorus Isolates Derived from Wild Boars and Domestic Pigs.</title>
        <authorList>
            <person name="Moravkova M."/>
            <person name="Kostovova I."/>
            <person name="Kavanova K."/>
            <person name="Pechar R."/>
            <person name="Stanek S."/>
            <person name="Brychta A."/>
            <person name="Zeman M."/>
            <person name="Kubasova T."/>
        </authorList>
    </citation>
    <scope>NUCLEOTIDE SEQUENCE</scope>
    <source>
        <strain evidence="8">M356A</strain>
    </source>
</reference>
<evidence type="ECO:0000259" key="7">
    <source>
        <dbReference type="Pfam" id="PF18013"/>
    </source>
</evidence>
<keyword evidence="5" id="KW-1133">Transmembrane helix</keyword>
<evidence type="ECO:0000256" key="1">
    <source>
        <dbReference type="ARBA" id="ARBA00007074"/>
    </source>
</evidence>
<keyword evidence="5" id="KW-0812">Transmembrane</keyword>
<comment type="similarity">
    <text evidence="1">Belongs to the peptidase C40 family.</text>
</comment>
<dbReference type="Gene3D" id="3.90.1720.10">
    <property type="entry name" value="endopeptidase domain like (from Nostoc punctiforme)"/>
    <property type="match status" value="1"/>
</dbReference>
<dbReference type="Gene3D" id="1.10.530.10">
    <property type="match status" value="1"/>
</dbReference>
<reference evidence="8" key="2">
    <citation type="submission" date="2022-10" db="EMBL/GenBank/DDBJ databases">
        <authorList>
            <person name="Kostovova I."/>
            <person name="Moravkova M."/>
            <person name="Pechar R."/>
        </authorList>
    </citation>
    <scope>NUCLEOTIDE SEQUENCE</scope>
    <source>
        <strain evidence="8">M356A</strain>
    </source>
</reference>
<feature type="transmembrane region" description="Helical" evidence="5">
    <location>
        <begin position="7"/>
        <end position="25"/>
    </location>
</feature>
<proteinExistence type="inferred from homology"/>
<dbReference type="InterPro" id="IPR038765">
    <property type="entry name" value="Papain-like_cys_pep_sf"/>
</dbReference>
<evidence type="ECO:0000256" key="3">
    <source>
        <dbReference type="ARBA" id="ARBA00022801"/>
    </source>
</evidence>
<dbReference type="RefSeq" id="WP_271870308.1">
    <property type="nucleotide sequence ID" value="NZ_JAOTGU010000010.1"/>
</dbReference>
<evidence type="ECO:0000256" key="2">
    <source>
        <dbReference type="ARBA" id="ARBA00022670"/>
    </source>
</evidence>
<evidence type="ECO:0000313" key="9">
    <source>
        <dbReference type="Proteomes" id="UP001143700"/>
    </source>
</evidence>
<sequence length="407" mass="43313">MPIIGGILFFLLIVIIIVVFAGGVISEEKGSGSCSDDAYSGSASVKGSSGAWTQKGTKAYNTAKTVFHRLIKDLGISGAAAAGVLGNIRQESGPELSTAINNGSGDGGHGLMQWTFGRRTALTAFAKKQHLREDTLELQIRMIEHDMKNNALWLSGKYGQQSLKQFGHLTDPKEAAMRFYISGMETGAGVRSDPDGSGKNRAAYAEQAYRMFNGSKYKAKSILGGSSKGASSASSDQSGDNTCDDDDAIGTGGPLLSQAKKLIGYFTYGAHGVSGYGSWKHPNKNGQTDCSGFVWLAMKRAGYDVGNDAFFTGTMEADAKGPHKYLKQIKAKDAKPGDVIIMNIGSGVGPNGHTAIIAGKYKGYQTKIIEMGGDNHDHVHTSNIEYSFYSLIHGGARVTWARPVKKK</sequence>
<dbReference type="SUPFAM" id="SSF54001">
    <property type="entry name" value="Cysteine proteinases"/>
    <property type="match status" value="1"/>
</dbReference>
<feature type="domain" description="NlpC/P60" evidence="6">
    <location>
        <begin position="283"/>
        <end position="360"/>
    </location>
</feature>